<evidence type="ECO:0000259" key="1">
    <source>
        <dbReference type="Pfam" id="PF01408"/>
    </source>
</evidence>
<reference evidence="3 4" key="1">
    <citation type="submission" date="2016-10" db="EMBL/GenBank/DDBJ databases">
        <authorList>
            <person name="Varghese N."/>
            <person name="Submissions S."/>
        </authorList>
    </citation>
    <scope>NUCLEOTIDE SEQUENCE [LARGE SCALE GENOMIC DNA]</scope>
    <source>
        <strain evidence="3 4">DSM 25353</strain>
    </source>
</reference>
<gene>
    <name evidence="3" type="ORF">SAMN05444410_106154</name>
</gene>
<dbReference type="GO" id="GO:0000166">
    <property type="term" value="F:nucleotide binding"/>
    <property type="evidence" value="ECO:0007669"/>
    <property type="project" value="InterPro"/>
</dbReference>
<dbReference type="SUPFAM" id="SSF51735">
    <property type="entry name" value="NAD(P)-binding Rossmann-fold domains"/>
    <property type="match status" value="1"/>
</dbReference>
<evidence type="ECO:0000313" key="4">
    <source>
        <dbReference type="Proteomes" id="UP000198711"/>
    </source>
</evidence>
<accession>A0A8X8LEZ7</accession>
<dbReference type="RefSeq" id="WP_092723617.1">
    <property type="nucleotide sequence ID" value="NZ_FNNO01000006.1"/>
</dbReference>
<dbReference type="Gene3D" id="3.30.360.10">
    <property type="entry name" value="Dihydrodipicolinate Reductase, domain 2"/>
    <property type="match status" value="1"/>
</dbReference>
<dbReference type="EMBL" id="FNNO01000006">
    <property type="protein sequence ID" value="SDW85981.1"/>
    <property type="molecule type" value="Genomic_DNA"/>
</dbReference>
<proteinExistence type="predicted"/>
<evidence type="ECO:0000313" key="3">
    <source>
        <dbReference type="EMBL" id="SDW85981.1"/>
    </source>
</evidence>
<dbReference type="InterPro" id="IPR036291">
    <property type="entry name" value="NAD(P)-bd_dom_sf"/>
</dbReference>
<dbReference type="AlphaFoldDB" id="A0A8X8LEZ7"/>
<evidence type="ECO:0000259" key="2">
    <source>
        <dbReference type="Pfam" id="PF22725"/>
    </source>
</evidence>
<dbReference type="Gene3D" id="3.40.50.720">
    <property type="entry name" value="NAD(P)-binding Rossmann-like Domain"/>
    <property type="match status" value="1"/>
</dbReference>
<feature type="domain" description="Gfo/Idh/MocA-like oxidoreductase N-terminal" evidence="1">
    <location>
        <begin position="4"/>
        <end position="111"/>
    </location>
</feature>
<organism evidence="3 4">
    <name type="scientific">Hydrobacter penzbergensis</name>
    <dbReference type="NCBI Taxonomy" id="1235997"/>
    <lineage>
        <taxon>Bacteria</taxon>
        <taxon>Pseudomonadati</taxon>
        <taxon>Bacteroidota</taxon>
        <taxon>Chitinophagia</taxon>
        <taxon>Chitinophagales</taxon>
        <taxon>Chitinophagaceae</taxon>
        <taxon>Hydrobacter</taxon>
    </lineage>
</organism>
<dbReference type="Proteomes" id="UP000198711">
    <property type="component" value="Unassembled WGS sequence"/>
</dbReference>
<dbReference type="PANTHER" id="PTHR43249">
    <property type="entry name" value="UDP-N-ACETYL-2-AMINO-2-DEOXY-D-GLUCURONATE OXIDASE"/>
    <property type="match status" value="1"/>
</dbReference>
<dbReference type="Pfam" id="PF01408">
    <property type="entry name" value="GFO_IDH_MocA"/>
    <property type="match status" value="1"/>
</dbReference>
<name>A0A8X8LEZ7_9BACT</name>
<keyword evidence="4" id="KW-1185">Reference proteome</keyword>
<sequence>MDKLKVGIAGYGVVGKRRHEYINSHPSLQVTAVCDQVFTENSVTTSGVKCFTNYTYLLEEKLDILFVCLTNDIAPIVTIKGLEKGMHVFCEKPPGRCVEDIKDVMEVEKKYPSLKLKYGFNHRYHDSVRKALELIQSGTMGEIINMRGVYGKSRIIPFSGGWRSKRAMAGGGILLDQGIHMVDLMRLFCGEFVEVKSFISNDYWRHDVEDNAYAIMKDKRGRIAMLNSTATQWQHKFGLEITLTEGYIELHGILSGSKSYGEEKIVIGLRNEESNDGQMESKTIKFLQDNSWKDEIYEFADAVINDKRIEFGSSQDALDTMKLVYSIYYNDIQWRDKFYINNPNE</sequence>
<feature type="domain" description="GFO/IDH/MocA-like oxidoreductase" evidence="2">
    <location>
        <begin position="128"/>
        <end position="249"/>
    </location>
</feature>
<dbReference type="SUPFAM" id="SSF55347">
    <property type="entry name" value="Glyceraldehyde-3-phosphate dehydrogenase-like, C-terminal domain"/>
    <property type="match status" value="1"/>
</dbReference>
<dbReference type="InterPro" id="IPR000683">
    <property type="entry name" value="Gfo/Idh/MocA-like_OxRdtase_N"/>
</dbReference>
<dbReference type="InterPro" id="IPR055170">
    <property type="entry name" value="GFO_IDH_MocA-like_dom"/>
</dbReference>
<dbReference type="PANTHER" id="PTHR43249:SF1">
    <property type="entry name" value="D-GLUCOSIDE 3-DEHYDROGENASE"/>
    <property type="match status" value="1"/>
</dbReference>
<protein>
    <submittedName>
        <fullName evidence="3">Predicted dehydrogenase</fullName>
    </submittedName>
</protein>
<comment type="caution">
    <text evidence="3">The sequence shown here is derived from an EMBL/GenBank/DDBJ whole genome shotgun (WGS) entry which is preliminary data.</text>
</comment>
<dbReference type="Pfam" id="PF22725">
    <property type="entry name" value="GFO_IDH_MocA_C3"/>
    <property type="match status" value="1"/>
</dbReference>
<dbReference type="InterPro" id="IPR052515">
    <property type="entry name" value="Gfo/Idh/MocA_Oxidoreductase"/>
</dbReference>